<keyword evidence="1" id="KW-0732">Signal</keyword>
<name>A0A6B3CB18_9ACTN</name>
<accession>A0A6B3CB18</accession>
<protein>
    <submittedName>
        <fullName evidence="2">Uncharacterized protein</fullName>
    </submittedName>
</protein>
<feature type="signal peptide" evidence="1">
    <location>
        <begin position="1"/>
        <end position="34"/>
    </location>
</feature>
<dbReference type="AlphaFoldDB" id="A0A6B3CB18"/>
<reference evidence="2" key="1">
    <citation type="submission" date="2020-01" db="EMBL/GenBank/DDBJ databases">
        <title>Insect and environment-associated Actinomycetes.</title>
        <authorList>
            <person name="Currrie C."/>
            <person name="Chevrette M."/>
            <person name="Carlson C."/>
            <person name="Stubbendieck R."/>
            <person name="Wendt-Pienkowski E."/>
        </authorList>
    </citation>
    <scope>NUCLEOTIDE SEQUENCE</scope>
    <source>
        <strain evidence="2">SID12501</strain>
    </source>
</reference>
<sequence>MRSFLGVDMRTRSSLAACVLAAGILLGGAGAALADDGVEIGSASLGHAGFAATKSSVAAIPAAFGPVYTSNATKEG</sequence>
<dbReference type="EMBL" id="JAAGLU010001054">
    <property type="protein sequence ID" value="NEC93646.1"/>
    <property type="molecule type" value="Genomic_DNA"/>
</dbReference>
<comment type="caution">
    <text evidence="2">The sequence shown here is derived from an EMBL/GenBank/DDBJ whole genome shotgun (WGS) entry which is preliminary data.</text>
</comment>
<feature type="chain" id="PRO_5025379267" evidence="1">
    <location>
        <begin position="35"/>
        <end position="76"/>
    </location>
</feature>
<evidence type="ECO:0000256" key="1">
    <source>
        <dbReference type="SAM" id="SignalP"/>
    </source>
</evidence>
<proteinExistence type="predicted"/>
<organism evidence="2">
    <name type="scientific">Streptomyces sp. SID12501</name>
    <dbReference type="NCBI Taxonomy" id="2706042"/>
    <lineage>
        <taxon>Bacteria</taxon>
        <taxon>Bacillati</taxon>
        <taxon>Actinomycetota</taxon>
        <taxon>Actinomycetes</taxon>
        <taxon>Kitasatosporales</taxon>
        <taxon>Streptomycetaceae</taxon>
        <taxon>Streptomyces</taxon>
    </lineage>
</organism>
<gene>
    <name evidence="2" type="ORF">G3I71_49790</name>
</gene>
<feature type="non-terminal residue" evidence="2">
    <location>
        <position position="76"/>
    </location>
</feature>
<evidence type="ECO:0000313" key="2">
    <source>
        <dbReference type="EMBL" id="NEC93646.1"/>
    </source>
</evidence>